<dbReference type="CDD" id="cd01597">
    <property type="entry name" value="pCLME"/>
    <property type="match status" value="1"/>
</dbReference>
<feature type="domain" description="Adenylosuccinate lyase C-terminal" evidence="2">
    <location>
        <begin position="374"/>
        <end position="453"/>
    </location>
</feature>
<dbReference type="AlphaFoldDB" id="A0A0D2B3M3"/>
<evidence type="ECO:0000313" key="4">
    <source>
        <dbReference type="Proteomes" id="UP000054466"/>
    </source>
</evidence>
<dbReference type="PANTHER" id="PTHR43172">
    <property type="entry name" value="ADENYLOSUCCINATE LYASE"/>
    <property type="match status" value="1"/>
</dbReference>
<dbReference type="GO" id="GO:0016853">
    <property type="term" value="F:isomerase activity"/>
    <property type="evidence" value="ECO:0007669"/>
    <property type="project" value="UniProtKB-KW"/>
</dbReference>
<dbReference type="SUPFAM" id="SSF48557">
    <property type="entry name" value="L-aspartase-like"/>
    <property type="match status" value="1"/>
</dbReference>
<dbReference type="Proteomes" id="UP000054466">
    <property type="component" value="Unassembled WGS sequence"/>
</dbReference>
<dbReference type="InterPro" id="IPR022761">
    <property type="entry name" value="Fumarate_lyase_N"/>
</dbReference>
<evidence type="ECO:0000313" key="3">
    <source>
        <dbReference type="EMBL" id="KIW32207.1"/>
    </source>
</evidence>
<name>A0A0D2B3M3_9EURO</name>
<dbReference type="SMART" id="SM00998">
    <property type="entry name" value="ADSL_C"/>
    <property type="match status" value="1"/>
</dbReference>
<dbReference type="PANTHER" id="PTHR43172:SF2">
    <property type="entry name" value="ADENYLOSUCCINATE LYASE C-TERMINAL DOMAIN-CONTAINING PROTEIN"/>
    <property type="match status" value="1"/>
</dbReference>
<keyword evidence="4" id="KW-1185">Reference proteome</keyword>
<dbReference type="Pfam" id="PF00206">
    <property type="entry name" value="Lyase_1"/>
    <property type="match status" value="1"/>
</dbReference>
<evidence type="ECO:0000259" key="2">
    <source>
        <dbReference type="SMART" id="SM00998"/>
    </source>
</evidence>
<dbReference type="EMBL" id="KN847041">
    <property type="protein sequence ID" value="KIW32207.1"/>
    <property type="molecule type" value="Genomic_DNA"/>
</dbReference>
<dbReference type="InterPro" id="IPR000362">
    <property type="entry name" value="Fumarate_lyase_fam"/>
</dbReference>
<dbReference type="PRINTS" id="PR00145">
    <property type="entry name" value="ARGSUCLYASE"/>
</dbReference>
<dbReference type="OrthoDB" id="406045at2759"/>
<reference evidence="3 4" key="1">
    <citation type="submission" date="2015-01" db="EMBL/GenBank/DDBJ databases">
        <title>The Genome Sequence of Cladophialophora immunda CBS83496.</title>
        <authorList>
            <consortium name="The Broad Institute Genomics Platform"/>
            <person name="Cuomo C."/>
            <person name="de Hoog S."/>
            <person name="Gorbushina A."/>
            <person name="Stielow B."/>
            <person name="Teixiera M."/>
            <person name="Abouelleil A."/>
            <person name="Chapman S.B."/>
            <person name="Priest M."/>
            <person name="Young S.K."/>
            <person name="Wortman J."/>
            <person name="Nusbaum C."/>
            <person name="Birren B."/>
        </authorList>
    </citation>
    <scope>NUCLEOTIDE SEQUENCE [LARGE SCALE GENOMIC DNA]</scope>
    <source>
        <strain evidence="3 4">CBS 83496</strain>
    </source>
</reference>
<comment type="similarity">
    <text evidence="1">Belongs to the class-II fumarase/aspartase family.</text>
</comment>
<protein>
    <submittedName>
        <fullName evidence="3">3-carboxy-cis,cis-muconate cycloisomerase</fullName>
    </submittedName>
</protein>
<dbReference type="HOGENOM" id="CLU_030949_3_1_1"/>
<dbReference type="VEuPathDB" id="FungiDB:PV07_03767"/>
<dbReference type="PRINTS" id="PR00149">
    <property type="entry name" value="FUMRATELYASE"/>
</dbReference>
<dbReference type="InterPro" id="IPR019468">
    <property type="entry name" value="AdenyloSucc_lyase_C"/>
</dbReference>
<organism evidence="3 4">
    <name type="scientific">Cladophialophora immunda</name>
    <dbReference type="NCBI Taxonomy" id="569365"/>
    <lineage>
        <taxon>Eukaryota</taxon>
        <taxon>Fungi</taxon>
        <taxon>Dikarya</taxon>
        <taxon>Ascomycota</taxon>
        <taxon>Pezizomycotina</taxon>
        <taxon>Eurotiomycetes</taxon>
        <taxon>Chaetothyriomycetidae</taxon>
        <taxon>Chaetothyriales</taxon>
        <taxon>Herpotrichiellaceae</taxon>
        <taxon>Cladophialophora</taxon>
    </lineage>
</organism>
<sequence length="468" mass="52180">MTSVQDSLIFGNILSTRESAAIWSDKTRTQCYLAFEGALAKAQARLGIIPQRAADEIIKFCLDIRNVDFDDLRRQTELIGYPVLGLVKQLVKHINGIEPGLGEWAHWGATTQDVTDTATVIQLWDTMSLFEKSLEEIIAALRHLADKHKSTPMAARSNLQQAVPMSFGFKLARLLATFLRHRDRLKDVEERVTVLEFSGAAGTLATLPPSQDLPLLGLECQRELAKDLNLKVPEIAWHTERDRIADFGSLCAMLTSTCAKFALDVKLMMQTEVGEASEPYVPHRGSSSTMPQKRNPISCAYITAMSATVRQLSTSLFEAMVEDHERSTGPWEIEWIVLPQLSTLTHATLKHTAELLAGLEVHEDAMKKNLDLSKGGIVSEAVMMGLGKTLGRQYAHDVVYDLCRKSQLEDRQLLDLLCEHEEIGKKMSRQELAKLCDPASYLGYSEAMVQKVLKLADEPPQQRKPSLV</sequence>
<keyword evidence="3" id="KW-0413">Isomerase</keyword>
<dbReference type="STRING" id="569365.A0A0D2B3M3"/>
<evidence type="ECO:0000256" key="1">
    <source>
        <dbReference type="ARBA" id="ARBA00034772"/>
    </source>
</evidence>
<proteinExistence type="inferred from homology"/>
<dbReference type="Gene3D" id="1.10.40.30">
    <property type="entry name" value="Fumarase/aspartase (C-terminal domain)"/>
    <property type="match status" value="1"/>
</dbReference>
<dbReference type="InterPro" id="IPR008948">
    <property type="entry name" value="L-Aspartase-like"/>
</dbReference>
<accession>A0A0D2B3M3</accession>
<dbReference type="Pfam" id="PF10397">
    <property type="entry name" value="ADSL_C"/>
    <property type="match status" value="1"/>
</dbReference>
<dbReference type="Gene3D" id="1.20.200.10">
    <property type="entry name" value="Fumarase/aspartase (Central domain)"/>
    <property type="match status" value="1"/>
</dbReference>
<dbReference type="RefSeq" id="XP_016252423.1">
    <property type="nucleotide sequence ID" value="XM_016390521.1"/>
</dbReference>
<gene>
    <name evidence="3" type="ORF">PV07_03767</name>
</gene>
<dbReference type="GeneID" id="27342961"/>